<evidence type="ECO:0000313" key="3">
    <source>
        <dbReference type="Proteomes" id="UP001249291"/>
    </source>
</evidence>
<protein>
    <submittedName>
        <fullName evidence="2">Uncharacterized protein</fullName>
    </submittedName>
</protein>
<sequence>MPSDLDIGTGDVDRVTDGDLVRARVGGVDEGDERTRIIAVESAAVADLDRGEWTHRRHGRIDAEHRERLDAEGAATAAALGRCVALGGSGAFSGSVLRSEAAAGQLTREGRVREAERSGCRRHAVRRRHRVEHGGVESSAHEVRHQGRLTQRRRVAFGGSVLRSEVEALTTALPRLSRGPGDCEVGSDAVDRLQCLGLRIAHSRGERVDDDDQGDRDGEPDRDDHRLFLAARQLAPQICPVHVSPSAAPFAGR</sequence>
<accession>A0ABU1HRG0</accession>
<evidence type="ECO:0000256" key="1">
    <source>
        <dbReference type="SAM" id="MobiDB-lite"/>
    </source>
</evidence>
<feature type="compositionally biased region" description="Basic and acidic residues" evidence="1">
    <location>
        <begin position="215"/>
        <end position="225"/>
    </location>
</feature>
<feature type="region of interest" description="Disordered" evidence="1">
    <location>
        <begin position="129"/>
        <end position="148"/>
    </location>
</feature>
<feature type="region of interest" description="Disordered" evidence="1">
    <location>
        <begin position="206"/>
        <end position="225"/>
    </location>
</feature>
<keyword evidence="3" id="KW-1185">Reference proteome</keyword>
<feature type="compositionally biased region" description="Basic and acidic residues" evidence="1">
    <location>
        <begin position="132"/>
        <end position="145"/>
    </location>
</feature>
<comment type="caution">
    <text evidence="2">The sequence shown here is derived from an EMBL/GenBank/DDBJ whole genome shotgun (WGS) entry which is preliminary data.</text>
</comment>
<evidence type="ECO:0000313" key="2">
    <source>
        <dbReference type="EMBL" id="MDR6142223.1"/>
    </source>
</evidence>
<proteinExistence type="predicted"/>
<dbReference type="EMBL" id="JAVIZQ010000001">
    <property type="protein sequence ID" value="MDR6142223.1"/>
    <property type="molecule type" value="Genomic_DNA"/>
</dbReference>
<reference evidence="2 3" key="1">
    <citation type="submission" date="2023-08" db="EMBL/GenBank/DDBJ databases">
        <title>Functional and genomic diversity of the sorghum phyllosphere microbiome.</title>
        <authorList>
            <person name="Shade A."/>
        </authorList>
    </citation>
    <scope>NUCLEOTIDE SEQUENCE [LARGE SCALE GENOMIC DNA]</scope>
    <source>
        <strain evidence="2 3">SORGH_AS_0445</strain>
    </source>
</reference>
<organism evidence="2 3">
    <name type="scientific">Microbacterium foliorum</name>
    <dbReference type="NCBI Taxonomy" id="104336"/>
    <lineage>
        <taxon>Bacteria</taxon>
        <taxon>Bacillati</taxon>
        <taxon>Actinomycetota</taxon>
        <taxon>Actinomycetes</taxon>
        <taxon>Micrococcales</taxon>
        <taxon>Microbacteriaceae</taxon>
        <taxon>Microbacterium</taxon>
    </lineage>
</organism>
<gene>
    <name evidence="2" type="ORF">QE375_001777</name>
</gene>
<dbReference type="Proteomes" id="UP001249291">
    <property type="component" value="Unassembled WGS sequence"/>
</dbReference>
<name>A0ABU1HRG0_9MICO</name>